<gene>
    <name evidence="7" type="ORF">K340107D12_35660</name>
</gene>
<feature type="transmembrane region" description="Helical" evidence="6">
    <location>
        <begin position="12"/>
        <end position="32"/>
    </location>
</feature>
<comment type="caution">
    <text evidence="7">The sequence shown here is derived from an EMBL/GenBank/DDBJ whole genome shotgun (WGS) entry which is preliminary data.</text>
</comment>
<proteinExistence type="predicted"/>
<dbReference type="PANTHER" id="PTHR43652:SF6">
    <property type="entry name" value="ARGININE REPRESSOR"/>
    <property type="match status" value="1"/>
</dbReference>
<evidence type="ECO:0000256" key="1">
    <source>
        <dbReference type="ARBA" id="ARBA00004651"/>
    </source>
</evidence>
<keyword evidence="3 6" id="KW-0812">Transmembrane</keyword>
<accession>A0ABQ0BW47</accession>
<keyword evidence="8" id="KW-1185">Reference proteome</keyword>
<dbReference type="InterPro" id="IPR051679">
    <property type="entry name" value="DASS-Related_Transporters"/>
</dbReference>
<evidence type="ECO:0000256" key="5">
    <source>
        <dbReference type="ARBA" id="ARBA00023136"/>
    </source>
</evidence>
<evidence type="ECO:0000313" key="7">
    <source>
        <dbReference type="EMBL" id="GAA6500750.1"/>
    </source>
</evidence>
<name>A0ABQ0BW47_9FIRM</name>
<evidence type="ECO:0000313" key="8">
    <source>
        <dbReference type="Proteomes" id="UP001600941"/>
    </source>
</evidence>
<dbReference type="PANTHER" id="PTHR43652">
    <property type="entry name" value="BASIC AMINO ACID ANTIPORTER YFCC-RELATED"/>
    <property type="match status" value="1"/>
</dbReference>
<dbReference type="Pfam" id="PF03606">
    <property type="entry name" value="DcuC"/>
    <property type="match status" value="1"/>
</dbReference>
<comment type="subcellular location">
    <subcellularLocation>
        <location evidence="1">Cell membrane</location>
        <topology evidence="1">Multi-pass membrane protein</topology>
    </subcellularLocation>
</comment>
<keyword evidence="2" id="KW-1003">Cell membrane</keyword>
<feature type="transmembrane region" description="Helical" evidence="6">
    <location>
        <begin position="208"/>
        <end position="228"/>
    </location>
</feature>
<evidence type="ECO:0000256" key="3">
    <source>
        <dbReference type="ARBA" id="ARBA00022692"/>
    </source>
</evidence>
<feature type="transmembrane region" description="Helical" evidence="6">
    <location>
        <begin position="151"/>
        <end position="169"/>
    </location>
</feature>
<feature type="transmembrane region" description="Helical" evidence="6">
    <location>
        <begin position="127"/>
        <end position="145"/>
    </location>
</feature>
<evidence type="ECO:0000256" key="6">
    <source>
        <dbReference type="SAM" id="Phobius"/>
    </source>
</evidence>
<dbReference type="InterPro" id="IPR018385">
    <property type="entry name" value="C4_dicarb_anaerob_car-like"/>
</dbReference>
<keyword evidence="4 6" id="KW-1133">Transmembrane helix</keyword>
<evidence type="ECO:0000256" key="2">
    <source>
        <dbReference type="ARBA" id="ARBA00022475"/>
    </source>
</evidence>
<dbReference type="Proteomes" id="UP001600941">
    <property type="component" value="Unassembled WGS sequence"/>
</dbReference>
<feature type="transmembrane region" description="Helical" evidence="6">
    <location>
        <begin position="325"/>
        <end position="346"/>
    </location>
</feature>
<keyword evidence="5 6" id="KW-0472">Membrane</keyword>
<dbReference type="RefSeq" id="WP_227210115.1">
    <property type="nucleotide sequence ID" value="NZ_BAABZQ010000001.1"/>
</dbReference>
<feature type="transmembrane region" description="Helical" evidence="6">
    <location>
        <begin position="270"/>
        <end position="289"/>
    </location>
</feature>
<feature type="transmembrane region" description="Helical" evidence="6">
    <location>
        <begin position="453"/>
        <end position="473"/>
    </location>
</feature>
<sequence length="474" mass="51328">MAEKKKFKIHMPHVITLIFFLIIVVAILTWILPSGEFERTIMETSTGEREVAVAGTYHTVAKITEDGTSLRQGITEVLMAPGKGIQSMVEVLAFVFIIGGVFQIMAKTNALNMGIQKVVKKLGSKDVLIIPILMALFGLGGSTFGMSDELVPFYLLIMPIMFAMGYDSMTTFMTVCLSATVGYAASTVNPFCVLVAQGIAGIQGNPQLVFRMIQWVIMMAVIIAFVTWRAMKIKKNPENSITFQDDLHKKKEMGGEDVDFNQNMTLRQKLVLATFVIGMVIVVFGLVNFGWYMNELSMCFLGMGILMGIFGGLTETEIAEEFITGVKDIAFAAMVIGFCSGIMVVAQDGKIIDTILNALSNLVANSNNVVFAAVLYVVQSLLTLLVPSSSGLAALSIPILAPLCDLHGVNPEAAVTALQYGNQLTNLLSPVAGTTVAGLAVCRVSFAQWWKTIWKVWIILAVLAIAFCTISAGL</sequence>
<feature type="transmembrane region" description="Helical" evidence="6">
    <location>
        <begin position="85"/>
        <end position="106"/>
    </location>
</feature>
<feature type="transmembrane region" description="Helical" evidence="6">
    <location>
        <begin position="366"/>
        <end position="386"/>
    </location>
</feature>
<reference evidence="7 8" key="1">
    <citation type="submission" date="2024-04" db="EMBL/GenBank/DDBJ databases">
        <title>Defined microbial consortia suppress multidrug-resistant proinflammatory Enterobacteriaceae via ecological control.</title>
        <authorList>
            <person name="Furuichi M."/>
            <person name="Kawaguchi T."/>
            <person name="Pust M."/>
            <person name="Yasuma K."/>
            <person name="Plichta D."/>
            <person name="Hasegawa N."/>
            <person name="Ohya T."/>
            <person name="Bhattarai S."/>
            <person name="Sasajima S."/>
            <person name="Aoto Y."/>
            <person name="Tuganbaev T."/>
            <person name="Yaginuma M."/>
            <person name="Ueda M."/>
            <person name="Okahashi N."/>
            <person name="Amafuji K."/>
            <person name="Kiridooshi Y."/>
            <person name="Sugita K."/>
            <person name="Strazar M."/>
            <person name="Skelly A."/>
            <person name="Suda W."/>
            <person name="Hattori M."/>
            <person name="Nakamoto N."/>
            <person name="Caballero S."/>
            <person name="Norman J."/>
            <person name="Olle B."/>
            <person name="Tanoue T."/>
            <person name="Arita M."/>
            <person name="Bucci V."/>
            <person name="Atarashi K."/>
            <person name="Xavier R."/>
            <person name="Honda K."/>
        </authorList>
    </citation>
    <scope>NUCLEOTIDE SEQUENCE [LARGE SCALE GENOMIC DNA]</scope>
    <source>
        <strain evidence="8">k34-0107-D12</strain>
    </source>
</reference>
<protein>
    <submittedName>
        <fullName evidence="7">YfcC family protein</fullName>
    </submittedName>
</protein>
<evidence type="ECO:0000256" key="4">
    <source>
        <dbReference type="ARBA" id="ARBA00022989"/>
    </source>
</evidence>
<organism evidence="7 8">
    <name type="scientific">Blautia parvula</name>
    <dbReference type="NCBI Taxonomy" id="2877527"/>
    <lineage>
        <taxon>Bacteria</taxon>
        <taxon>Bacillati</taxon>
        <taxon>Bacillota</taxon>
        <taxon>Clostridia</taxon>
        <taxon>Lachnospirales</taxon>
        <taxon>Lachnospiraceae</taxon>
        <taxon>Blautia</taxon>
    </lineage>
</organism>
<dbReference type="EMBL" id="BAABZQ010000001">
    <property type="protein sequence ID" value="GAA6500750.1"/>
    <property type="molecule type" value="Genomic_DNA"/>
</dbReference>
<feature type="transmembrane region" description="Helical" evidence="6">
    <location>
        <begin position="181"/>
        <end position="202"/>
    </location>
</feature>